<keyword evidence="4" id="KW-0762">Sugar transport</keyword>
<evidence type="ECO:0000256" key="9">
    <source>
        <dbReference type="ARBA" id="ARBA00023136"/>
    </source>
</evidence>
<evidence type="ECO:0000256" key="3">
    <source>
        <dbReference type="ARBA" id="ARBA00022475"/>
    </source>
</evidence>
<comment type="subcellular location">
    <subcellularLocation>
        <location evidence="1">Cell membrane</location>
        <topology evidence="1">Peripheral membrane protein</topology>
    </subcellularLocation>
</comment>
<dbReference type="InterPro" id="IPR003439">
    <property type="entry name" value="ABC_transporter-like_ATP-bd"/>
</dbReference>
<reference evidence="11 12" key="2">
    <citation type="submission" date="2018-09" db="EMBL/GenBank/DDBJ databases">
        <title>Genome of Sphaerochaeta halotolerans strain 4-11.</title>
        <authorList>
            <person name="Nazina T.N."/>
            <person name="Sokolova D.S."/>
        </authorList>
    </citation>
    <scope>NUCLEOTIDE SEQUENCE [LARGE SCALE GENOMIC DNA]</scope>
    <source>
        <strain evidence="11 12">4-11</strain>
    </source>
</reference>
<dbReference type="PANTHER" id="PTHR43790">
    <property type="entry name" value="CARBOHYDRATE TRANSPORT ATP-BINDING PROTEIN MG119-RELATED"/>
    <property type="match status" value="1"/>
</dbReference>
<dbReference type="SUPFAM" id="SSF52540">
    <property type="entry name" value="P-loop containing nucleoside triphosphate hydrolases"/>
    <property type="match status" value="2"/>
</dbReference>
<name>A0A372ML01_9SPIR</name>
<dbReference type="InterPro" id="IPR017871">
    <property type="entry name" value="ABC_transporter-like_CS"/>
</dbReference>
<feature type="domain" description="ABC transporter" evidence="10">
    <location>
        <begin position="17"/>
        <end position="252"/>
    </location>
</feature>
<dbReference type="GO" id="GO:0005524">
    <property type="term" value="F:ATP binding"/>
    <property type="evidence" value="ECO:0007669"/>
    <property type="project" value="UniProtKB-KW"/>
</dbReference>
<evidence type="ECO:0000256" key="8">
    <source>
        <dbReference type="ARBA" id="ARBA00022967"/>
    </source>
</evidence>
<evidence type="ECO:0000313" key="12">
    <source>
        <dbReference type="Proteomes" id="UP000264002"/>
    </source>
</evidence>
<dbReference type="PROSITE" id="PS50893">
    <property type="entry name" value="ABC_TRANSPORTER_2"/>
    <property type="match status" value="2"/>
</dbReference>
<keyword evidence="12" id="KW-1185">Reference proteome</keyword>
<organism evidence="11 12">
    <name type="scientific">Sphaerochaeta halotolerans</name>
    <dbReference type="NCBI Taxonomy" id="2293840"/>
    <lineage>
        <taxon>Bacteria</taxon>
        <taxon>Pseudomonadati</taxon>
        <taxon>Spirochaetota</taxon>
        <taxon>Spirochaetia</taxon>
        <taxon>Spirochaetales</taxon>
        <taxon>Sphaerochaetaceae</taxon>
        <taxon>Sphaerochaeta</taxon>
    </lineage>
</organism>
<gene>
    <name evidence="11" type="ORF">DYP60_00585</name>
</gene>
<keyword evidence="2" id="KW-0813">Transport</keyword>
<sequence length="508" mass="56350">MLPFHTRSNRLEKDLILKMNSVTKRYPGVTALDNVSFEVERGKVHALVGENGAGKSTLMNILSGATSMDDGEIFINGKKEIFTSPEDSIKHGIAMIYQELNLVDELTVAENIFLGVGQGRSILFHKKQMIEKAEVLLKKYGIDIKADALIKDLSIAKQQMVEIAKALSRKATILIMDEPTSSLSLSDTEHLFSLIKNFQKQGMTIVYISHRMEEIFSICNSVTVLCDGKLINNWNLKDVDENMLISAMVGREITQLFPKEHFALGEPVLQVESFTKDKVFKDISFDVRKGEIFGMAGLIGSGRTEICLSIFGAMKHDSGTITVHGNKIINKHPSDAMKNRIAYVPEDRKLLGLNMKSSIKNNMSITNEDKISKYGYVLKDKERTFVDSMIEQLKVKCFSKMQNIGGLSGGNQQKVVLAKWIARDIDVLILDEPTRGVDVGAKEELHRIIVELAKSGLAIILISSELPEVLGMSDRILVVYEGTVAGIVDASNSTQETIMKLASGRHDV</sequence>
<dbReference type="SMART" id="SM00382">
    <property type="entry name" value="AAA"/>
    <property type="match status" value="2"/>
</dbReference>
<dbReference type="FunFam" id="3.40.50.300:FF:000127">
    <property type="entry name" value="Ribose import ATP-binding protein RbsA"/>
    <property type="match status" value="1"/>
</dbReference>
<keyword evidence="6" id="KW-0547">Nucleotide-binding</keyword>
<dbReference type="Gene3D" id="3.40.50.300">
    <property type="entry name" value="P-loop containing nucleotide triphosphate hydrolases"/>
    <property type="match status" value="2"/>
</dbReference>
<evidence type="ECO:0000256" key="5">
    <source>
        <dbReference type="ARBA" id="ARBA00022737"/>
    </source>
</evidence>
<evidence type="ECO:0000256" key="6">
    <source>
        <dbReference type="ARBA" id="ARBA00022741"/>
    </source>
</evidence>
<accession>A0A372ML01</accession>
<reference evidence="12" key="1">
    <citation type="submission" date="2018-08" db="EMBL/GenBank/DDBJ databases">
        <authorList>
            <person name="Grouzdev D.S."/>
            <person name="Krutkina M.S."/>
        </authorList>
    </citation>
    <scope>NUCLEOTIDE SEQUENCE [LARGE SCALE GENOMIC DNA]</scope>
    <source>
        <strain evidence="12">4-11</strain>
    </source>
</reference>
<evidence type="ECO:0000313" key="11">
    <source>
        <dbReference type="EMBL" id="RFU96103.1"/>
    </source>
</evidence>
<evidence type="ECO:0000259" key="10">
    <source>
        <dbReference type="PROSITE" id="PS50893"/>
    </source>
</evidence>
<evidence type="ECO:0000256" key="1">
    <source>
        <dbReference type="ARBA" id="ARBA00004202"/>
    </source>
</evidence>
<evidence type="ECO:0000256" key="7">
    <source>
        <dbReference type="ARBA" id="ARBA00022840"/>
    </source>
</evidence>
<dbReference type="InterPro" id="IPR050107">
    <property type="entry name" value="ABC_carbohydrate_import_ATPase"/>
</dbReference>
<dbReference type="CDD" id="cd03216">
    <property type="entry name" value="ABC_Carb_Monos_I"/>
    <property type="match status" value="1"/>
</dbReference>
<evidence type="ECO:0000256" key="2">
    <source>
        <dbReference type="ARBA" id="ARBA00022448"/>
    </source>
</evidence>
<keyword evidence="7 11" id="KW-0067">ATP-binding</keyword>
<protein>
    <submittedName>
        <fullName evidence="11">Sugar ABC transporter ATP-binding protein</fullName>
    </submittedName>
</protein>
<dbReference type="GO" id="GO:0005886">
    <property type="term" value="C:plasma membrane"/>
    <property type="evidence" value="ECO:0007669"/>
    <property type="project" value="UniProtKB-SubCell"/>
</dbReference>
<dbReference type="PANTHER" id="PTHR43790:SF9">
    <property type="entry name" value="GALACTOFURANOSE TRANSPORTER ATP-BINDING PROTEIN YTFR"/>
    <property type="match status" value="1"/>
</dbReference>
<proteinExistence type="predicted"/>
<keyword evidence="9" id="KW-0472">Membrane</keyword>
<dbReference type="AlphaFoldDB" id="A0A372ML01"/>
<dbReference type="InterPro" id="IPR027417">
    <property type="entry name" value="P-loop_NTPase"/>
</dbReference>
<dbReference type="CDD" id="cd03215">
    <property type="entry name" value="ABC_Carb_Monos_II"/>
    <property type="match status" value="1"/>
</dbReference>
<dbReference type="InterPro" id="IPR003593">
    <property type="entry name" value="AAA+_ATPase"/>
</dbReference>
<comment type="caution">
    <text evidence="11">The sequence shown here is derived from an EMBL/GenBank/DDBJ whole genome shotgun (WGS) entry which is preliminary data.</text>
</comment>
<dbReference type="Proteomes" id="UP000264002">
    <property type="component" value="Unassembled WGS sequence"/>
</dbReference>
<feature type="domain" description="ABC transporter" evidence="10">
    <location>
        <begin position="263"/>
        <end position="506"/>
    </location>
</feature>
<dbReference type="PROSITE" id="PS00211">
    <property type="entry name" value="ABC_TRANSPORTER_1"/>
    <property type="match status" value="1"/>
</dbReference>
<dbReference type="Pfam" id="PF00005">
    <property type="entry name" value="ABC_tran"/>
    <property type="match status" value="2"/>
</dbReference>
<dbReference type="GO" id="GO:0016887">
    <property type="term" value="F:ATP hydrolysis activity"/>
    <property type="evidence" value="ECO:0007669"/>
    <property type="project" value="InterPro"/>
</dbReference>
<evidence type="ECO:0000256" key="4">
    <source>
        <dbReference type="ARBA" id="ARBA00022597"/>
    </source>
</evidence>
<keyword evidence="5" id="KW-0677">Repeat</keyword>
<keyword evidence="3" id="KW-1003">Cell membrane</keyword>
<dbReference type="EMBL" id="QUWK01000001">
    <property type="protein sequence ID" value="RFU96103.1"/>
    <property type="molecule type" value="Genomic_DNA"/>
</dbReference>
<keyword evidence="8" id="KW-1278">Translocase</keyword>